<dbReference type="GO" id="GO:0043165">
    <property type="term" value="P:Gram-negative-bacterium-type cell outer membrane assembly"/>
    <property type="evidence" value="ECO:0007669"/>
    <property type="project" value="InterPro"/>
</dbReference>
<dbReference type="AlphaFoldDB" id="A0AA41R7A9"/>
<gene>
    <name evidence="1" type="primary">lptE</name>
    <name evidence="1" type="ORF">MRX98_18380</name>
</gene>
<dbReference type="Proteomes" id="UP001165427">
    <property type="component" value="Unassembled WGS sequence"/>
</dbReference>
<dbReference type="RefSeq" id="WP_246913489.1">
    <property type="nucleotide sequence ID" value="NZ_JALJRB010000028.1"/>
</dbReference>
<dbReference type="GO" id="GO:0019867">
    <property type="term" value="C:outer membrane"/>
    <property type="evidence" value="ECO:0007669"/>
    <property type="project" value="InterPro"/>
</dbReference>
<evidence type="ECO:0000313" key="2">
    <source>
        <dbReference type="Proteomes" id="UP001165427"/>
    </source>
</evidence>
<comment type="caution">
    <text evidence="1">The sequence shown here is derived from an EMBL/GenBank/DDBJ whole genome shotgun (WGS) entry which is preliminary data.</text>
</comment>
<organism evidence="1 2">
    <name type="scientific">Desulfatitalea alkaliphila</name>
    <dbReference type="NCBI Taxonomy" id="2929485"/>
    <lineage>
        <taxon>Bacteria</taxon>
        <taxon>Pseudomonadati</taxon>
        <taxon>Thermodesulfobacteriota</taxon>
        <taxon>Desulfobacteria</taxon>
        <taxon>Desulfobacterales</taxon>
        <taxon>Desulfosarcinaceae</taxon>
        <taxon>Desulfatitalea</taxon>
    </lineage>
</organism>
<keyword evidence="1" id="KW-0449">Lipoprotein</keyword>
<dbReference type="EMBL" id="JALJRB010000028">
    <property type="protein sequence ID" value="MCJ8502550.1"/>
    <property type="molecule type" value="Genomic_DNA"/>
</dbReference>
<protein>
    <submittedName>
        <fullName evidence="1">LPS assembly lipoprotein LptE</fullName>
    </submittedName>
</protein>
<sequence>MLNSTSCPGKGTGGRRRWLLRSAFLGLLTLLTACGYQLAGEGPLPGGVNTIAVTMLANRTGESGVEAVMTNALIDELTRRRQGVLVDAQRADAVLSGTITGLSADTLSRSATLTARERRLVVTASLTLKDRNGNVLWQEGQLRAETSYPVAGTKAGTETNRRLAIGKVAQRLAEYVYERLTDTF</sequence>
<keyword evidence="2" id="KW-1185">Reference proteome</keyword>
<dbReference type="InterPro" id="IPR007485">
    <property type="entry name" value="LPS_assembly_LptE"/>
</dbReference>
<dbReference type="Gene3D" id="3.30.160.150">
    <property type="entry name" value="Lipoprotein like domain"/>
    <property type="match status" value="1"/>
</dbReference>
<evidence type="ECO:0000313" key="1">
    <source>
        <dbReference type="EMBL" id="MCJ8502550.1"/>
    </source>
</evidence>
<proteinExistence type="predicted"/>
<dbReference type="Pfam" id="PF04390">
    <property type="entry name" value="LptE"/>
    <property type="match status" value="1"/>
</dbReference>
<name>A0AA41R7A9_9BACT</name>
<reference evidence="1" key="1">
    <citation type="submission" date="2022-04" db="EMBL/GenBank/DDBJ databases">
        <title>Desulfatitalea alkaliphila sp. nov., a novel anaerobic sulfate-reducing bacterium isolated from terrestrial mud volcano, Taman Peninsula, Russia.</title>
        <authorList>
            <person name="Khomyakova M.A."/>
            <person name="Merkel A.Y."/>
            <person name="Slobodkin A.I."/>
        </authorList>
    </citation>
    <scope>NUCLEOTIDE SEQUENCE</scope>
    <source>
        <strain evidence="1">M08but</strain>
    </source>
</reference>
<accession>A0AA41R7A9</accession>